<protein>
    <recommendedName>
        <fullName evidence="1">F-box domain-containing protein</fullName>
    </recommendedName>
</protein>
<dbReference type="InterPro" id="IPR006527">
    <property type="entry name" value="F-box-assoc_dom_typ1"/>
</dbReference>
<reference evidence="2 3" key="1">
    <citation type="journal article" date="2011" name="Nat. Genet.">
        <title>The genome of the mesopolyploid crop species Brassica rapa.</title>
        <authorList>
            <consortium name="Brassica rapa Genome Sequencing Project Consortium"/>
            <person name="Wang X."/>
            <person name="Wang H."/>
            <person name="Wang J."/>
            <person name="Sun R."/>
            <person name="Wu J."/>
            <person name="Liu S."/>
            <person name="Bai Y."/>
            <person name="Mun J.H."/>
            <person name="Bancroft I."/>
            <person name="Cheng F."/>
            <person name="Huang S."/>
            <person name="Li X."/>
            <person name="Hua W."/>
            <person name="Wang J."/>
            <person name="Wang X."/>
            <person name="Freeling M."/>
            <person name="Pires J.C."/>
            <person name="Paterson A.H."/>
            <person name="Chalhoub B."/>
            <person name="Wang B."/>
            <person name="Hayward A."/>
            <person name="Sharpe A.G."/>
            <person name="Park B.S."/>
            <person name="Weisshaar B."/>
            <person name="Liu B."/>
            <person name="Li B."/>
            <person name="Liu B."/>
            <person name="Tong C."/>
            <person name="Song C."/>
            <person name="Duran C."/>
            <person name="Peng C."/>
            <person name="Geng C."/>
            <person name="Koh C."/>
            <person name="Lin C."/>
            <person name="Edwards D."/>
            <person name="Mu D."/>
            <person name="Shen D."/>
            <person name="Soumpourou E."/>
            <person name="Li F."/>
            <person name="Fraser F."/>
            <person name="Conant G."/>
            <person name="Lassalle G."/>
            <person name="King G.J."/>
            <person name="Bonnema G."/>
            <person name="Tang H."/>
            <person name="Wang H."/>
            <person name="Belcram H."/>
            <person name="Zhou H."/>
            <person name="Hirakawa H."/>
            <person name="Abe H."/>
            <person name="Guo H."/>
            <person name="Wang H."/>
            <person name="Jin H."/>
            <person name="Parkin I.A."/>
            <person name="Batley J."/>
            <person name="Kim J.S."/>
            <person name="Just J."/>
            <person name="Li J."/>
            <person name="Xu J."/>
            <person name="Deng J."/>
            <person name="Kim J.A."/>
            <person name="Li J."/>
            <person name="Yu J."/>
            <person name="Meng J."/>
            <person name="Wang J."/>
            <person name="Min J."/>
            <person name="Poulain J."/>
            <person name="Wang J."/>
            <person name="Hatakeyama K."/>
            <person name="Wu K."/>
            <person name="Wang L."/>
            <person name="Fang L."/>
            <person name="Trick M."/>
            <person name="Links M.G."/>
            <person name="Zhao M."/>
            <person name="Jin M."/>
            <person name="Ramchiary N."/>
            <person name="Drou N."/>
            <person name="Berkman P.J."/>
            <person name="Cai Q."/>
            <person name="Huang Q."/>
            <person name="Li R."/>
            <person name="Tabata S."/>
            <person name="Cheng S."/>
            <person name="Zhang S."/>
            <person name="Zhang S."/>
            <person name="Huang S."/>
            <person name="Sato S."/>
            <person name="Sun S."/>
            <person name="Kwon S.J."/>
            <person name="Choi S.R."/>
            <person name="Lee T.H."/>
            <person name="Fan W."/>
            <person name="Zhao X."/>
            <person name="Tan X."/>
            <person name="Xu X."/>
            <person name="Wang Y."/>
            <person name="Qiu Y."/>
            <person name="Yin Y."/>
            <person name="Li Y."/>
            <person name="Du Y."/>
            <person name="Liao Y."/>
            <person name="Lim Y."/>
            <person name="Narusaka Y."/>
            <person name="Wang Y."/>
            <person name="Wang Z."/>
            <person name="Li Z."/>
            <person name="Wang Z."/>
            <person name="Xiong Z."/>
            <person name="Zhang Z."/>
        </authorList>
    </citation>
    <scope>NUCLEOTIDE SEQUENCE [LARGE SCALE GENOMIC DNA]</scope>
    <source>
        <strain evidence="2 3">cv. Chiifu-401-42</strain>
    </source>
</reference>
<dbReference type="PANTHER" id="PTHR31672">
    <property type="entry name" value="BNACNNG10540D PROTEIN"/>
    <property type="match status" value="1"/>
</dbReference>
<keyword evidence="3" id="KW-1185">Reference proteome</keyword>
<dbReference type="Pfam" id="PF00646">
    <property type="entry name" value="F-box"/>
    <property type="match status" value="1"/>
</dbReference>
<dbReference type="InterPro" id="IPR015915">
    <property type="entry name" value="Kelch-typ_b-propeller"/>
</dbReference>
<dbReference type="InterPro" id="IPR050796">
    <property type="entry name" value="SCF_F-box_component"/>
</dbReference>
<dbReference type="PROSITE" id="PS50181">
    <property type="entry name" value="FBOX"/>
    <property type="match status" value="1"/>
</dbReference>
<organism evidence="2 3">
    <name type="scientific">Brassica campestris</name>
    <name type="common">Field mustard</name>
    <dbReference type="NCBI Taxonomy" id="3711"/>
    <lineage>
        <taxon>Eukaryota</taxon>
        <taxon>Viridiplantae</taxon>
        <taxon>Streptophyta</taxon>
        <taxon>Embryophyta</taxon>
        <taxon>Tracheophyta</taxon>
        <taxon>Spermatophyta</taxon>
        <taxon>Magnoliopsida</taxon>
        <taxon>eudicotyledons</taxon>
        <taxon>Gunneridae</taxon>
        <taxon>Pentapetalae</taxon>
        <taxon>rosids</taxon>
        <taxon>malvids</taxon>
        <taxon>Brassicales</taxon>
        <taxon>Brassicaceae</taxon>
        <taxon>Brassiceae</taxon>
        <taxon>Brassica</taxon>
    </lineage>
</organism>
<dbReference type="KEGG" id="brp:103856365"/>
<dbReference type="InParanoid" id="M4CQK5"/>
<dbReference type="Gramene" id="Bra006494.1">
    <property type="protein sequence ID" value="Bra006494.1-P"/>
    <property type="gene ID" value="Bra006494"/>
</dbReference>
<dbReference type="Proteomes" id="UP000011750">
    <property type="component" value="Chromosome A03"/>
</dbReference>
<dbReference type="InterPro" id="IPR017451">
    <property type="entry name" value="F-box-assoc_interact_dom"/>
</dbReference>
<dbReference type="NCBIfam" id="TIGR01640">
    <property type="entry name" value="F_box_assoc_1"/>
    <property type="match status" value="1"/>
</dbReference>
<dbReference type="HOGENOM" id="CLU_027176_4_2_1"/>
<sequence>MDSDAGAVYKRRSGSGPSVRINQTMLRRHGWSSTSVVESLPDEIMELILSRLAVKCLLRFKCVSKKWKSTIESLRFKEAQLRQSQQSGDPDILYVTEHNDDDDDDEVRIIPVLGSSSMIRTVKFPSIPNTNVCYGSCDGLICLFSHHSPNMVANPATGWHQCFPLSRVQQLLSNMCITESACDTPNPQLGFGKDKFTGTYKPVWLCNSAEFGRRLDNTTTTTTCEVFDFNTNAWRYLVPASPYRILDDHKPVYFDGSLYWLTECAKVLSFDLHTETFQVICQAPFSHIPEPQQVDMCILDNSLCLSQRNWPTQVIWSLLLHTNNTSWKEICTIDLTKTFSLPEELPCFPLPVALPVALLEKKTKLLFGPALMQPMVIHDLHTKSYHKVLSPVGLFGYPVCHFDSLFSLSPN</sequence>
<name>M4CQK5_BRACM</name>
<dbReference type="EnsemblPlants" id="Bra006494.1">
    <property type="protein sequence ID" value="Bra006494.1-P"/>
    <property type="gene ID" value="Bra006494"/>
</dbReference>
<dbReference type="AlphaFoldDB" id="M4CQK5"/>
<dbReference type="RefSeq" id="XP_009131723.1">
    <property type="nucleotide sequence ID" value="XM_009133475.2"/>
</dbReference>
<dbReference type="SUPFAM" id="SSF81383">
    <property type="entry name" value="F-box domain"/>
    <property type="match status" value="1"/>
</dbReference>
<dbReference type="InterPro" id="IPR036047">
    <property type="entry name" value="F-box-like_dom_sf"/>
</dbReference>
<dbReference type="SUPFAM" id="SSF117281">
    <property type="entry name" value="Kelch motif"/>
    <property type="match status" value="1"/>
</dbReference>
<dbReference type="CDD" id="cd22157">
    <property type="entry name" value="F-box_AtFBW1-like"/>
    <property type="match status" value="1"/>
</dbReference>
<reference evidence="2" key="3">
    <citation type="submission" date="2023-03" db="UniProtKB">
        <authorList>
            <consortium name="EnsemblPlants"/>
        </authorList>
    </citation>
    <scope>IDENTIFICATION</scope>
    <source>
        <strain evidence="2">cv. Chiifu-401-42</strain>
    </source>
</reference>
<dbReference type="OMA" id="CAPRAAY"/>
<evidence type="ECO:0000313" key="3">
    <source>
        <dbReference type="Proteomes" id="UP000011750"/>
    </source>
</evidence>
<dbReference type="OrthoDB" id="1056699at2759"/>
<reference evidence="2 3" key="2">
    <citation type="journal article" date="2018" name="Hortic Res">
        <title>Improved Brassica rapa reference genome by single-molecule sequencing and chromosome conformation capture technologies.</title>
        <authorList>
            <person name="Zhang L."/>
            <person name="Cai X."/>
            <person name="Wu J."/>
            <person name="Liu M."/>
            <person name="Grob S."/>
            <person name="Cheng F."/>
            <person name="Liang J."/>
            <person name="Cai C."/>
            <person name="Liu Z."/>
            <person name="Liu B."/>
            <person name="Wang F."/>
            <person name="Li S."/>
            <person name="Liu F."/>
            <person name="Li X."/>
            <person name="Cheng L."/>
            <person name="Yang W."/>
            <person name="Li M.H."/>
            <person name="Grossniklaus U."/>
            <person name="Zheng H."/>
            <person name="Wang X."/>
        </authorList>
    </citation>
    <scope>NUCLEOTIDE SEQUENCE [LARGE SCALE GENOMIC DNA]</scope>
    <source>
        <strain evidence="2 3">cv. Chiifu-401-42</strain>
    </source>
</reference>
<dbReference type="SMART" id="SM00256">
    <property type="entry name" value="FBOX"/>
    <property type="match status" value="1"/>
</dbReference>
<accession>M4CQK5</accession>
<evidence type="ECO:0000259" key="1">
    <source>
        <dbReference type="PROSITE" id="PS50181"/>
    </source>
</evidence>
<feature type="domain" description="F-box" evidence="1">
    <location>
        <begin position="34"/>
        <end position="79"/>
    </location>
</feature>
<dbReference type="Gene3D" id="1.20.1280.50">
    <property type="match status" value="1"/>
</dbReference>
<proteinExistence type="predicted"/>
<dbReference type="PANTHER" id="PTHR31672:SF13">
    <property type="entry name" value="F-BOX PROTEIN CPR30-LIKE"/>
    <property type="match status" value="1"/>
</dbReference>
<dbReference type="InterPro" id="IPR001810">
    <property type="entry name" value="F-box_dom"/>
</dbReference>
<dbReference type="GeneID" id="103856365"/>
<dbReference type="Pfam" id="PF07734">
    <property type="entry name" value="FBA_1"/>
    <property type="match status" value="1"/>
</dbReference>
<evidence type="ECO:0000313" key="2">
    <source>
        <dbReference type="EnsemblPlants" id="Bra006494.1-P"/>
    </source>
</evidence>